<keyword evidence="5" id="KW-1185">Reference proteome</keyword>
<dbReference type="PANTHER" id="PTHR10366">
    <property type="entry name" value="NAD DEPENDENT EPIMERASE/DEHYDRATASE"/>
    <property type="match status" value="1"/>
</dbReference>
<organism evidence="4 5">
    <name type="scientific">Kingdonia uniflora</name>
    <dbReference type="NCBI Taxonomy" id="39325"/>
    <lineage>
        <taxon>Eukaryota</taxon>
        <taxon>Viridiplantae</taxon>
        <taxon>Streptophyta</taxon>
        <taxon>Embryophyta</taxon>
        <taxon>Tracheophyta</taxon>
        <taxon>Spermatophyta</taxon>
        <taxon>Magnoliopsida</taxon>
        <taxon>Ranunculales</taxon>
        <taxon>Circaeasteraceae</taxon>
        <taxon>Kingdonia</taxon>
    </lineage>
</organism>
<dbReference type="SUPFAM" id="SSF51735">
    <property type="entry name" value="NAD(P)-binding Rossmann-fold domains"/>
    <property type="match status" value="1"/>
</dbReference>
<gene>
    <name evidence="4" type="ORF">GIB67_004321</name>
</gene>
<dbReference type="InterPro" id="IPR036291">
    <property type="entry name" value="NAD(P)-bd_dom_sf"/>
</dbReference>
<sequence length="348" mass="39570">MGIVRTTQSRRFQLEEFCQSLQTTKLTSYNYNKREQHPTWREIHENFDHEKLVCVTSGVSYLGLAIVNRLLNRGYSVRIAVDNQEELEKLREMNFNRVSAVTAKMTDVNSLFEAFNGCRGVFHTSAFIDPAGVSGYTKYLGELEMKASENVMKACAMTDSVRKCVFTSSLLACIWRNDAPQDFPNVVDHNSWTEESICIDKKLWFALGKTMAEKAAWRIAEESDVRLVTICPGLITGPEFYRKSPTPSTAYMKGAQDMYRMGLLATVDVSRVAEAHICVYEAMNSTACGRYLCFDRVIEREVEVVDIATQMGLQTQRIASTALNELTPRIKLCNEKLSRLMSRQSRCY</sequence>
<dbReference type="Gene3D" id="3.40.50.720">
    <property type="entry name" value="NAD(P)-binding Rossmann-like Domain"/>
    <property type="match status" value="1"/>
</dbReference>
<evidence type="ECO:0000256" key="2">
    <source>
        <dbReference type="RuleBase" id="RU004475"/>
    </source>
</evidence>
<dbReference type="Proteomes" id="UP000541444">
    <property type="component" value="Unassembled WGS sequence"/>
</dbReference>
<name>A0A7J7MR70_9MAGN</name>
<evidence type="ECO:0000256" key="1">
    <source>
        <dbReference type="ARBA" id="ARBA00023002"/>
    </source>
</evidence>
<dbReference type="FunFam" id="3.40.50.720:FF:000388">
    <property type="entry name" value="Cinnamoyl-CoA reductase-like SNL6"/>
    <property type="match status" value="1"/>
</dbReference>
<dbReference type="PANTHER" id="PTHR10366:SF483">
    <property type="entry name" value="CINNAMOYL COA REDUCTASE-LIKE PROTEIN"/>
    <property type="match status" value="1"/>
</dbReference>
<keyword evidence="1 2" id="KW-0560">Oxidoreductase</keyword>
<dbReference type="AlphaFoldDB" id="A0A7J7MR70"/>
<reference evidence="4 5" key="1">
    <citation type="journal article" date="2020" name="IScience">
        <title>Genome Sequencing of the Endangered Kingdonia uniflora (Circaeasteraceae, Ranunculales) Reveals Potential Mechanisms of Evolutionary Specialization.</title>
        <authorList>
            <person name="Sun Y."/>
            <person name="Deng T."/>
            <person name="Zhang A."/>
            <person name="Moore M.J."/>
            <person name="Landis J.B."/>
            <person name="Lin N."/>
            <person name="Zhang H."/>
            <person name="Zhang X."/>
            <person name="Huang J."/>
            <person name="Zhang X."/>
            <person name="Sun H."/>
            <person name="Wang H."/>
        </authorList>
    </citation>
    <scope>NUCLEOTIDE SEQUENCE [LARGE SCALE GENOMIC DNA]</scope>
    <source>
        <strain evidence="4">TB1705</strain>
        <tissue evidence="4">Leaf</tissue>
    </source>
</reference>
<dbReference type="OrthoDB" id="2735536at2759"/>
<comment type="similarity">
    <text evidence="2">Belongs to the 3-beta-HSD family.</text>
</comment>
<feature type="domain" description="3-beta hydroxysteroid dehydrogenase/isomerase" evidence="3">
    <location>
        <begin position="55"/>
        <end position="286"/>
    </location>
</feature>
<accession>A0A7J7MR70</accession>
<comment type="caution">
    <text evidence="4">The sequence shown here is derived from an EMBL/GenBank/DDBJ whole genome shotgun (WGS) entry which is preliminary data.</text>
</comment>
<evidence type="ECO:0000313" key="4">
    <source>
        <dbReference type="EMBL" id="KAF6157383.1"/>
    </source>
</evidence>
<dbReference type="InterPro" id="IPR050425">
    <property type="entry name" value="NAD(P)_dehydrat-like"/>
</dbReference>
<proteinExistence type="inferred from homology"/>
<dbReference type="GO" id="GO:0016616">
    <property type="term" value="F:oxidoreductase activity, acting on the CH-OH group of donors, NAD or NADP as acceptor"/>
    <property type="evidence" value="ECO:0007669"/>
    <property type="project" value="InterPro"/>
</dbReference>
<evidence type="ECO:0000313" key="5">
    <source>
        <dbReference type="Proteomes" id="UP000541444"/>
    </source>
</evidence>
<dbReference type="GO" id="GO:0006694">
    <property type="term" value="P:steroid biosynthetic process"/>
    <property type="evidence" value="ECO:0007669"/>
    <property type="project" value="InterPro"/>
</dbReference>
<evidence type="ECO:0000259" key="3">
    <source>
        <dbReference type="Pfam" id="PF01073"/>
    </source>
</evidence>
<dbReference type="Pfam" id="PF01073">
    <property type="entry name" value="3Beta_HSD"/>
    <property type="match status" value="1"/>
</dbReference>
<protein>
    <recommendedName>
        <fullName evidence="3">3-beta hydroxysteroid dehydrogenase/isomerase domain-containing protein</fullName>
    </recommendedName>
</protein>
<dbReference type="EMBL" id="JACGCM010001275">
    <property type="protein sequence ID" value="KAF6157383.1"/>
    <property type="molecule type" value="Genomic_DNA"/>
</dbReference>
<dbReference type="InterPro" id="IPR002225">
    <property type="entry name" value="3Beta_OHSteriod_DH/Estase"/>
</dbReference>